<protein>
    <submittedName>
        <fullName evidence="1">Uncharacterized protein</fullName>
    </submittedName>
</protein>
<reference evidence="1 2" key="1">
    <citation type="submission" date="2016-11" db="EMBL/GenBank/DDBJ databases">
        <authorList>
            <person name="Jaros S."/>
            <person name="Januszkiewicz K."/>
            <person name="Wedrychowicz H."/>
        </authorList>
    </citation>
    <scope>NUCLEOTIDE SEQUENCE [LARGE SCALE GENOMIC DNA]</scope>
    <source>
        <strain evidence="1 2">CECT 7868</strain>
    </source>
</reference>
<dbReference type="AlphaFoldDB" id="A0A1M5WXL0"/>
<evidence type="ECO:0000313" key="2">
    <source>
        <dbReference type="Proteomes" id="UP000184608"/>
    </source>
</evidence>
<dbReference type="OrthoDB" id="5904275at2"/>
<organism evidence="1 2">
    <name type="scientific">Vibrio aerogenes CECT 7868</name>
    <dbReference type="NCBI Taxonomy" id="1216006"/>
    <lineage>
        <taxon>Bacteria</taxon>
        <taxon>Pseudomonadati</taxon>
        <taxon>Pseudomonadota</taxon>
        <taxon>Gammaproteobacteria</taxon>
        <taxon>Vibrionales</taxon>
        <taxon>Vibrionaceae</taxon>
        <taxon>Vibrio</taxon>
    </lineage>
</organism>
<gene>
    <name evidence="1" type="ORF">VA7868_00906</name>
</gene>
<evidence type="ECO:0000313" key="1">
    <source>
        <dbReference type="EMBL" id="SHH92088.1"/>
    </source>
</evidence>
<dbReference type="RefSeq" id="WP_073602655.1">
    <property type="nucleotide sequence ID" value="NZ_FQXZ01000007.1"/>
</dbReference>
<sequence length="98" mass="10939">MLKQLIGSLRHFSQRRKNDVKRGVYTSEFAASLVRSYADSMIKAMRMIGEEAHIATIQSEANKQCCLVCPSYKAGFKKSKKVKPGKKHIPLPGNSLPC</sequence>
<dbReference type="Proteomes" id="UP000184608">
    <property type="component" value="Unassembled WGS sequence"/>
</dbReference>
<accession>A0A1M5WXL0</accession>
<dbReference type="EMBL" id="FQXZ01000007">
    <property type="protein sequence ID" value="SHH92088.1"/>
    <property type="molecule type" value="Genomic_DNA"/>
</dbReference>
<name>A0A1M5WXL0_9VIBR</name>
<keyword evidence="2" id="KW-1185">Reference proteome</keyword>
<proteinExistence type="predicted"/>